<gene>
    <name evidence="2" type="ORF">LCGC14_1692870</name>
</gene>
<keyword evidence="1" id="KW-0472">Membrane</keyword>
<proteinExistence type="predicted"/>
<keyword evidence="1" id="KW-1133">Transmembrane helix</keyword>
<organism evidence="2">
    <name type="scientific">marine sediment metagenome</name>
    <dbReference type="NCBI Taxonomy" id="412755"/>
    <lineage>
        <taxon>unclassified sequences</taxon>
        <taxon>metagenomes</taxon>
        <taxon>ecological metagenomes</taxon>
    </lineage>
</organism>
<dbReference type="AlphaFoldDB" id="A0A0F9K0S8"/>
<accession>A0A0F9K0S8</accession>
<protein>
    <submittedName>
        <fullName evidence="2">Uncharacterized protein</fullName>
    </submittedName>
</protein>
<keyword evidence="1" id="KW-0812">Transmembrane</keyword>
<name>A0A0F9K0S8_9ZZZZ</name>
<feature type="transmembrane region" description="Helical" evidence="1">
    <location>
        <begin position="45"/>
        <end position="64"/>
    </location>
</feature>
<reference evidence="2" key="1">
    <citation type="journal article" date="2015" name="Nature">
        <title>Complex archaea that bridge the gap between prokaryotes and eukaryotes.</title>
        <authorList>
            <person name="Spang A."/>
            <person name="Saw J.H."/>
            <person name="Jorgensen S.L."/>
            <person name="Zaremba-Niedzwiedzka K."/>
            <person name="Martijn J."/>
            <person name="Lind A.E."/>
            <person name="van Eijk R."/>
            <person name="Schleper C."/>
            <person name="Guy L."/>
            <person name="Ettema T.J."/>
        </authorList>
    </citation>
    <scope>NUCLEOTIDE SEQUENCE</scope>
</reference>
<evidence type="ECO:0000313" key="2">
    <source>
        <dbReference type="EMBL" id="KKM15748.1"/>
    </source>
</evidence>
<sequence>MVAYLPPRASEPDDTRGLSQRELILRLMTAVEKLNQGMGKRPTRLELYGTLGFTVTAIVGISALL</sequence>
<evidence type="ECO:0000256" key="1">
    <source>
        <dbReference type="SAM" id="Phobius"/>
    </source>
</evidence>
<dbReference type="EMBL" id="LAZR01014830">
    <property type="protein sequence ID" value="KKM15748.1"/>
    <property type="molecule type" value="Genomic_DNA"/>
</dbReference>
<comment type="caution">
    <text evidence="2">The sequence shown here is derived from an EMBL/GenBank/DDBJ whole genome shotgun (WGS) entry which is preliminary data.</text>
</comment>